<dbReference type="RefSeq" id="WP_163202536.1">
    <property type="nucleotide sequence ID" value="NZ_JAAGWG010000006.1"/>
</dbReference>
<accession>A0A6L9VZS4</accession>
<dbReference type="SUPFAM" id="SSF53474">
    <property type="entry name" value="alpha/beta-Hydrolases"/>
    <property type="match status" value="1"/>
</dbReference>
<proteinExistence type="predicted"/>
<dbReference type="AlphaFoldDB" id="A0A6L9VZS4"/>
<dbReference type="InterPro" id="IPR000073">
    <property type="entry name" value="AB_hydrolase_1"/>
</dbReference>
<protein>
    <submittedName>
        <fullName evidence="3">Alpha/beta hydrolase</fullName>
    </submittedName>
</protein>
<sequence length="319" mass="33284">ERSMTGTTSFDDLRLDVRTWGAPDGVPIVLVHGLGLSVESWGSVPERLAERHRVVAYDLRGHGRSDRSPLDDYRLEAHRRDLDAVLGSTVPDGGTAVVVGHSLGGGILLAQAATGDRRIAAVVLAGSGGSGVTAPGLPAGYLPGPVRTAFRAAWLRTLRAAARGARSVAPLRPLADRMVRRIAFAPGEPADLVARVRDDVVATAPRALAGTTLASVSHDGVRYAAAVRVPTLVLHGTADPEVPEDEVHRLMDTLADAELVEVPGAGHMLPLVDPALVAEQIDRWATSARARSGGAEEASARPEDDEVMASGPQAASPTP</sequence>
<dbReference type="Pfam" id="PF12697">
    <property type="entry name" value="Abhydrolase_6"/>
    <property type="match status" value="1"/>
</dbReference>
<dbReference type="PANTHER" id="PTHR43433:SF5">
    <property type="entry name" value="AB HYDROLASE-1 DOMAIN-CONTAINING PROTEIN"/>
    <property type="match status" value="1"/>
</dbReference>
<feature type="non-terminal residue" evidence="3">
    <location>
        <position position="1"/>
    </location>
</feature>
<dbReference type="InterPro" id="IPR029058">
    <property type="entry name" value="AB_hydrolase_fold"/>
</dbReference>
<evidence type="ECO:0000256" key="1">
    <source>
        <dbReference type="SAM" id="MobiDB-lite"/>
    </source>
</evidence>
<organism evidence="3 4">
    <name type="scientific">Blastococcus saxobsidens</name>
    <dbReference type="NCBI Taxonomy" id="138336"/>
    <lineage>
        <taxon>Bacteria</taxon>
        <taxon>Bacillati</taxon>
        <taxon>Actinomycetota</taxon>
        <taxon>Actinomycetes</taxon>
        <taxon>Geodermatophilales</taxon>
        <taxon>Geodermatophilaceae</taxon>
        <taxon>Blastococcus</taxon>
    </lineage>
</organism>
<evidence type="ECO:0000313" key="3">
    <source>
        <dbReference type="EMBL" id="NEK84959.1"/>
    </source>
</evidence>
<evidence type="ECO:0000259" key="2">
    <source>
        <dbReference type="Pfam" id="PF12697"/>
    </source>
</evidence>
<dbReference type="Proteomes" id="UP000479241">
    <property type="component" value="Unassembled WGS sequence"/>
</dbReference>
<dbReference type="Gene3D" id="3.40.50.1820">
    <property type="entry name" value="alpha/beta hydrolase"/>
    <property type="match status" value="1"/>
</dbReference>
<dbReference type="InterPro" id="IPR050471">
    <property type="entry name" value="AB_hydrolase"/>
</dbReference>
<dbReference type="EMBL" id="JAAGWG010000006">
    <property type="protein sequence ID" value="NEK84959.1"/>
    <property type="molecule type" value="Genomic_DNA"/>
</dbReference>
<comment type="caution">
    <text evidence="3">The sequence shown here is derived from an EMBL/GenBank/DDBJ whole genome shotgun (WGS) entry which is preliminary data.</text>
</comment>
<dbReference type="GO" id="GO:0016787">
    <property type="term" value="F:hydrolase activity"/>
    <property type="evidence" value="ECO:0007669"/>
    <property type="project" value="UniProtKB-KW"/>
</dbReference>
<feature type="domain" description="AB hydrolase-1" evidence="2">
    <location>
        <begin position="28"/>
        <end position="279"/>
    </location>
</feature>
<keyword evidence="3" id="KW-0378">Hydrolase</keyword>
<name>A0A6L9VZS4_9ACTN</name>
<reference evidence="3 4" key="1">
    <citation type="submission" date="2019-12" db="EMBL/GenBank/DDBJ databases">
        <title>the WGS of Blastococcus saxobsidens 67B17.</title>
        <authorList>
            <person name="Jiang Z."/>
        </authorList>
    </citation>
    <scope>NUCLEOTIDE SEQUENCE [LARGE SCALE GENOMIC DNA]</scope>
    <source>
        <strain evidence="3 4">67B17</strain>
    </source>
</reference>
<dbReference type="PRINTS" id="PR00111">
    <property type="entry name" value="ABHYDROLASE"/>
</dbReference>
<feature type="region of interest" description="Disordered" evidence="1">
    <location>
        <begin position="287"/>
        <end position="319"/>
    </location>
</feature>
<evidence type="ECO:0000313" key="4">
    <source>
        <dbReference type="Proteomes" id="UP000479241"/>
    </source>
</evidence>
<dbReference type="PANTHER" id="PTHR43433">
    <property type="entry name" value="HYDROLASE, ALPHA/BETA FOLD FAMILY PROTEIN"/>
    <property type="match status" value="1"/>
</dbReference>
<gene>
    <name evidence="3" type="ORF">GCU60_04165</name>
</gene>